<dbReference type="PANTHER" id="PTHR10943:SF1">
    <property type="entry name" value="26S PROTEASOME NON-ATPASE REGULATORY SUBUNIT 2"/>
    <property type="match status" value="1"/>
</dbReference>
<evidence type="ECO:0000256" key="2">
    <source>
        <dbReference type="ARBA" id="ARBA00022737"/>
    </source>
</evidence>
<dbReference type="PANTHER" id="PTHR10943">
    <property type="entry name" value="26S PROTEASOME NON-ATPASE REGULATORY SUBUNIT"/>
    <property type="match status" value="1"/>
</dbReference>
<evidence type="ECO:0000256" key="1">
    <source>
        <dbReference type="ARBA" id="ARBA00005460"/>
    </source>
</evidence>
<dbReference type="Gene3D" id="1.25.10.10">
    <property type="entry name" value="Leucine-rich Repeat Variant"/>
    <property type="match status" value="2"/>
</dbReference>
<protein>
    <recommendedName>
        <fullName evidence="8">26S proteasome non-ATPase regulatory subunit 2</fullName>
    </recommendedName>
</protein>
<keyword evidence="2" id="KW-0677">Repeat</keyword>
<dbReference type="Proteomes" id="UP001235939">
    <property type="component" value="Chromosome 03"/>
</dbReference>
<evidence type="ECO:0008006" key="8">
    <source>
        <dbReference type="Google" id="ProtNLM"/>
    </source>
</evidence>
<dbReference type="InterPro" id="IPR011989">
    <property type="entry name" value="ARM-like"/>
</dbReference>
<feature type="domain" description="RPN1 N-terminal" evidence="4">
    <location>
        <begin position="28"/>
        <end position="290"/>
    </location>
</feature>
<dbReference type="InterPro" id="IPR040892">
    <property type="entry name" value="RPN1_N"/>
</dbReference>
<dbReference type="InterPro" id="IPR041433">
    <property type="entry name" value="RPN1_C"/>
</dbReference>
<dbReference type="Pfam" id="PF01851">
    <property type="entry name" value="PC_rep"/>
    <property type="match status" value="4"/>
</dbReference>
<sequence>MGKVTTKIHVVQAMIIMSEEDKQLQEELNMLVQRLLEDKESLYLPSLESLRTLIRASTTSMTSVPKPLKFLRPHYNTLKEVVEKLKDPATKRACADIVSVLAMTASEGRECLGYKLQGNREDIGPWGHEYARKEDLLHLSKEIVPYHMKHNAEAEACDLLMEIEKLDLIDDYVDEEVFPRVALYMLSCVPYVPEPEDSNLLRASLRLFRKFNRYPEALRVAMELNDKKIIEEIFHSCPDTLVQKQMAFMLARHQVVIEMRDDHEDYDELTEIMSNAHLNNHFIALARELSHVFILRSLMIKLSAMTSGFWPWPFLACHRAVLWVLLVRVVSAHFVAISGGYGNPYLPPRDMLCPDLDIMEPKTPEDIYKSHLDNTRPTFAPGTSVDSARQNLASSFVNGFVNAGFGQDKLLTEDGNKWLYKNKEHGMLSATASLGLVLLWDVDGGLTQIDKYLYSSEDYIKAGALLACGIVNCGVRNECDPALALLCDYNLHSNMTMRIGAVLGLGLAYAGSNREDVLSLLVPVINDPKSTIEVVGAASLACGLVAVGSCNSDVTSALLQTLIERPAEPDLRDTFARFLPLGLGLCYLGKQESVECILTALEVLAEPFRSMAHTMVDVCAYAGTGNVLKIQNLLHICSEHYSSGETEKASKDAAEKEEKVDLSAQQAVAVLGIALIAMGEEIGVEMAFRQFGDLLRYGEPPIRRAVPLALALISASNPRPNYVENLSKFSHDSDPEVAHNAIFAMGLVGAGTNNARLASLLRQLAQYHAKDPNNLFMVRIAQGLAHLGKGTLTLCPYHSDRQLLSPVAVAGLLGCLVSFLDVKNSLTHSKPQYGKNPYQKAQQEKRTMTSWLNCVPYVPEPEDSNLLRASLRLFRKFNRYPEALRVAMELNDKKIIEEIFHSCPDTLVQKQMAFMLARHQVVIEMRDDHEDYDELTEIMSNAHLNNHFIALARELDIMEPKTPEDIYKSHLDNTRPTFAPGTSVDSARQNLASSFVNGFVNAGFGQDKLLTEDGNKWLYKNKEHGMLSATASLGLVLLWDVDGGLTQIDKYLYSSEDYIKAGALLACGIVNCGVRNECDPALALLCDYNLHSNMTMRIGAVLGLGLAYAGSNREDVLSLLVPVINDPKSTIEVVGAASLACGLVAVGSCNSDVTSALLQTLIERPAEPDLRDTFARFLPLGLGLCYLGKQESVECILTALEVLAEPFRSMAHTMVDVCAYAGTGNVLKIQNLLHICSEHYSSGETEKASKDAAEKEEKVDLSAQQAVAVLGIALIAMGEEIGVEMAFRQFGDLLRYGEPPIRRAVPLALALISASNPRPNYVENLSKFSHDSDPEVAHNAIFAMGLVGAGTNNARLASLLRQLAQYHAKDPNNLFMVRIAQGLAHLGKGTLTLCPYHSDRQLLSPVAVAGLLGCLVSFLDVKNIVLGKSHYFLYSLVAAMQPRMLVTFGEDLQPLAVPVRVGQAVDVVGQAGRPRTITGFQTHSTPVLLGYGDRAELATEEYIPLTPVLEGFVILRRNPAAAVQ</sequence>
<comment type="similarity">
    <text evidence="1">Belongs to the proteasome subunit S2 family.</text>
</comment>
<dbReference type="InterPro" id="IPR016024">
    <property type="entry name" value="ARM-type_fold"/>
</dbReference>
<evidence type="ECO:0000256" key="3">
    <source>
        <dbReference type="ARBA" id="ARBA00022942"/>
    </source>
</evidence>
<reference evidence="6 7" key="1">
    <citation type="submission" date="2022-01" db="EMBL/GenBank/DDBJ databases">
        <title>A chromosomal length assembly of Cordylochernes scorpioides.</title>
        <authorList>
            <person name="Zeh D."/>
            <person name="Zeh J."/>
        </authorList>
    </citation>
    <scope>NUCLEOTIDE SEQUENCE [LARGE SCALE GENOMIC DNA]</scope>
    <source>
        <strain evidence="6">IN4F17</strain>
        <tissue evidence="6">Whole Body</tissue>
    </source>
</reference>
<evidence type="ECO:0000259" key="4">
    <source>
        <dbReference type="Pfam" id="PF17781"/>
    </source>
</evidence>
<dbReference type="Pfam" id="PF18051">
    <property type="entry name" value="RPN1_C"/>
    <property type="match status" value="1"/>
</dbReference>
<evidence type="ECO:0000313" key="7">
    <source>
        <dbReference type="Proteomes" id="UP001235939"/>
    </source>
</evidence>
<name>A0ABY6KBS8_9ARAC</name>
<keyword evidence="7" id="KW-1185">Reference proteome</keyword>
<keyword evidence="3" id="KW-0647">Proteasome</keyword>
<evidence type="ECO:0000259" key="5">
    <source>
        <dbReference type="Pfam" id="PF18051"/>
    </source>
</evidence>
<feature type="domain" description="RPN1 N-terminal" evidence="4">
    <location>
        <begin position="843"/>
        <end position="972"/>
    </location>
</feature>
<dbReference type="InterPro" id="IPR002015">
    <property type="entry name" value="Proteasome/cyclosome_rpt"/>
</dbReference>
<dbReference type="SUPFAM" id="SSF48371">
    <property type="entry name" value="ARM repeat"/>
    <property type="match status" value="2"/>
</dbReference>
<evidence type="ECO:0000313" key="6">
    <source>
        <dbReference type="EMBL" id="UYV66008.1"/>
    </source>
</evidence>
<organism evidence="6 7">
    <name type="scientific">Cordylochernes scorpioides</name>
    <dbReference type="NCBI Taxonomy" id="51811"/>
    <lineage>
        <taxon>Eukaryota</taxon>
        <taxon>Metazoa</taxon>
        <taxon>Ecdysozoa</taxon>
        <taxon>Arthropoda</taxon>
        <taxon>Chelicerata</taxon>
        <taxon>Arachnida</taxon>
        <taxon>Pseudoscorpiones</taxon>
        <taxon>Cheliferoidea</taxon>
        <taxon>Chernetidae</taxon>
        <taxon>Cordylochernes</taxon>
    </lineage>
</organism>
<dbReference type="Pfam" id="PF17781">
    <property type="entry name" value="RPN1_RPN2_N"/>
    <property type="match status" value="2"/>
</dbReference>
<proteinExistence type="inferred from homology"/>
<dbReference type="EMBL" id="CP092865">
    <property type="protein sequence ID" value="UYV66008.1"/>
    <property type="molecule type" value="Genomic_DNA"/>
</dbReference>
<feature type="domain" description="26S proteasome non-ATPase regulatory subunit RPN1 C-terminal" evidence="5">
    <location>
        <begin position="1468"/>
        <end position="1519"/>
    </location>
</feature>
<gene>
    <name evidence="6" type="ORF">LAZ67_3006157</name>
</gene>
<accession>A0ABY6KBS8</accession>